<comment type="caution">
    <text evidence="5">Lacks conserved residue(s) required for the propagation of feature annotation.</text>
</comment>
<comment type="function">
    <text evidence="5">Catalyzes the reversible transfer of the terminal phosphate group between ATP and AMP. Plays an important role in cellular energy homeostasis and in adenine nucleotide metabolism.</text>
</comment>
<dbReference type="EMBL" id="MEUV01000046">
    <property type="protein sequence ID" value="OGC45177.1"/>
    <property type="molecule type" value="Genomic_DNA"/>
</dbReference>
<evidence type="ECO:0000256" key="7">
    <source>
        <dbReference type="RuleBase" id="RU003331"/>
    </source>
</evidence>
<dbReference type="GO" id="GO:0005737">
    <property type="term" value="C:cytoplasm"/>
    <property type="evidence" value="ECO:0007669"/>
    <property type="project" value="UniProtKB-SubCell"/>
</dbReference>
<dbReference type="HAMAP" id="MF_00235">
    <property type="entry name" value="Adenylate_kinase_Adk"/>
    <property type="match status" value="1"/>
</dbReference>
<evidence type="ECO:0000256" key="1">
    <source>
        <dbReference type="ARBA" id="ARBA00022679"/>
    </source>
</evidence>
<dbReference type="UniPathway" id="UPA00588">
    <property type="reaction ID" value="UER00649"/>
</dbReference>
<evidence type="ECO:0000256" key="4">
    <source>
        <dbReference type="ARBA" id="ARBA00022777"/>
    </source>
</evidence>
<comment type="pathway">
    <text evidence="5">Purine metabolism; AMP biosynthesis via salvage pathway; AMP from ADP: step 1/1.</text>
</comment>
<evidence type="ECO:0000256" key="5">
    <source>
        <dbReference type="HAMAP-Rule" id="MF_00235"/>
    </source>
</evidence>
<gene>
    <name evidence="5" type="primary">adk</name>
    <name evidence="9" type="ORF">A2V49_00105</name>
</gene>
<keyword evidence="5" id="KW-0963">Cytoplasm</keyword>
<dbReference type="InterPro" id="IPR000850">
    <property type="entry name" value="Adenylat/UMP-CMP_kin"/>
</dbReference>
<evidence type="ECO:0000256" key="2">
    <source>
        <dbReference type="ARBA" id="ARBA00022727"/>
    </source>
</evidence>
<feature type="domain" description="Adenylate kinase active site lid" evidence="8">
    <location>
        <begin position="119"/>
        <end position="154"/>
    </location>
</feature>
<name>A0A1F4UJR7_UNCKA</name>
<dbReference type="InterPro" id="IPR007862">
    <property type="entry name" value="Adenylate_kinase_lid-dom"/>
</dbReference>
<evidence type="ECO:0000313" key="9">
    <source>
        <dbReference type="EMBL" id="OGC45177.1"/>
    </source>
</evidence>
<dbReference type="Pfam" id="PF00406">
    <property type="entry name" value="ADK"/>
    <property type="match status" value="1"/>
</dbReference>
<dbReference type="SUPFAM" id="SSF52540">
    <property type="entry name" value="P-loop containing nucleoside triphosphate hydrolases"/>
    <property type="match status" value="1"/>
</dbReference>
<accession>A0A1F4UJR7</accession>
<feature type="region of interest" description="LID" evidence="5">
    <location>
        <begin position="118"/>
        <end position="155"/>
    </location>
</feature>
<sequence>MKILIIGPPACGKDTLAALLSKKISLNVITPGILLRSIPKSSQNYYKINKVMSAGGLVDPKFVGRMLLSESTKPDYQNGFILNGWFRQPEDKKYFDPGFDKVIYLNISKETAIKRTMARRICEANGHTYNFLTNNTKVDGKCDYDGSKLIQRQDDKLETLTKRYEIFQTKTLKVIDFFRKKGILTEIDAEGTPDQVLERVLSKAQL</sequence>
<keyword evidence="1 5" id="KW-0808">Transferase</keyword>
<feature type="binding site" evidence="5">
    <location>
        <position position="119"/>
    </location>
    <ligand>
        <name>ATP</name>
        <dbReference type="ChEBI" id="CHEBI:30616"/>
    </ligand>
</feature>
<comment type="catalytic activity">
    <reaction evidence="5 7">
        <text>AMP + ATP = 2 ADP</text>
        <dbReference type="Rhea" id="RHEA:12973"/>
        <dbReference type="ChEBI" id="CHEBI:30616"/>
        <dbReference type="ChEBI" id="CHEBI:456215"/>
        <dbReference type="ChEBI" id="CHEBI:456216"/>
        <dbReference type="EC" id="2.7.4.3"/>
    </reaction>
</comment>
<dbReference type="GO" id="GO:0005524">
    <property type="term" value="F:ATP binding"/>
    <property type="evidence" value="ECO:0007669"/>
    <property type="project" value="UniProtKB-UniRule"/>
</dbReference>
<feature type="binding site" evidence="5">
    <location>
        <begin position="128"/>
        <end position="129"/>
    </location>
    <ligand>
        <name>ATP</name>
        <dbReference type="ChEBI" id="CHEBI:30616"/>
    </ligand>
</feature>
<dbReference type="Gene3D" id="3.40.50.300">
    <property type="entry name" value="P-loop containing nucleotide triphosphate hydrolases"/>
    <property type="match status" value="1"/>
</dbReference>
<keyword evidence="4 5" id="KW-0418">Kinase</keyword>
<evidence type="ECO:0000256" key="3">
    <source>
        <dbReference type="ARBA" id="ARBA00022741"/>
    </source>
</evidence>
<dbReference type="EC" id="2.7.4.3" evidence="5 7"/>
<evidence type="ECO:0000259" key="8">
    <source>
        <dbReference type="Pfam" id="PF05191"/>
    </source>
</evidence>
<dbReference type="Pfam" id="PF05191">
    <property type="entry name" value="ADK_lid"/>
    <property type="match status" value="1"/>
</dbReference>
<keyword evidence="2 5" id="KW-0545">Nucleotide biosynthesis</keyword>
<dbReference type="GO" id="GO:0004017">
    <property type="term" value="F:AMP kinase activity"/>
    <property type="evidence" value="ECO:0007669"/>
    <property type="project" value="UniProtKB-UniRule"/>
</dbReference>
<dbReference type="GO" id="GO:0044209">
    <property type="term" value="P:AMP salvage"/>
    <property type="evidence" value="ECO:0007669"/>
    <property type="project" value="UniProtKB-UniRule"/>
</dbReference>
<feature type="binding site" evidence="5">
    <location>
        <begin position="56"/>
        <end position="58"/>
    </location>
    <ligand>
        <name>AMP</name>
        <dbReference type="ChEBI" id="CHEBI:456215"/>
    </ligand>
</feature>
<evidence type="ECO:0000313" key="10">
    <source>
        <dbReference type="Proteomes" id="UP000178615"/>
    </source>
</evidence>
<feature type="binding site" evidence="5">
    <location>
        <position position="36"/>
    </location>
    <ligand>
        <name>AMP</name>
        <dbReference type="ChEBI" id="CHEBI:456215"/>
    </ligand>
</feature>
<proteinExistence type="inferred from homology"/>
<keyword evidence="5 7" id="KW-0067">ATP-binding</keyword>
<dbReference type="AlphaFoldDB" id="A0A1F4UJR7"/>
<comment type="subunit">
    <text evidence="5 7">Monomer.</text>
</comment>
<dbReference type="PRINTS" id="PR00094">
    <property type="entry name" value="ADENYLTKNASE"/>
</dbReference>
<evidence type="ECO:0000256" key="6">
    <source>
        <dbReference type="RuleBase" id="RU003330"/>
    </source>
</evidence>
<organism evidence="9 10">
    <name type="scientific">candidate division WWE3 bacterium RBG_19FT_COMBO_34_6</name>
    <dbReference type="NCBI Taxonomy" id="1802612"/>
    <lineage>
        <taxon>Bacteria</taxon>
        <taxon>Katanobacteria</taxon>
    </lineage>
</organism>
<dbReference type="Proteomes" id="UP000178615">
    <property type="component" value="Unassembled WGS sequence"/>
</dbReference>
<comment type="caution">
    <text evidence="9">The sequence shown here is derived from an EMBL/GenBank/DDBJ whole genome shotgun (WGS) entry which is preliminary data.</text>
</comment>
<reference evidence="9 10" key="1">
    <citation type="journal article" date="2016" name="Nat. Commun.">
        <title>Thousands of microbial genomes shed light on interconnected biogeochemical processes in an aquifer system.</title>
        <authorList>
            <person name="Anantharaman K."/>
            <person name="Brown C.T."/>
            <person name="Hug L.A."/>
            <person name="Sharon I."/>
            <person name="Castelle C.J."/>
            <person name="Probst A.J."/>
            <person name="Thomas B.C."/>
            <person name="Singh A."/>
            <person name="Wilkins M.J."/>
            <person name="Karaoz U."/>
            <person name="Brodie E.L."/>
            <person name="Williams K.H."/>
            <person name="Hubbard S.S."/>
            <person name="Banfield J.F."/>
        </authorList>
    </citation>
    <scope>NUCLEOTIDE SEQUENCE [LARGE SCALE GENOMIC DNA]</scope>
</reference>
<feature type="binding site" evidence="5">
    <location>
        <position position="163"/>
    </location>
    <ligand>
        <name>AMP</name>
        <dbReference type="ChEBI" id="CHEBI:456215"/>
    </ligand>
</feature>
<keyword evidence="3 5" id="KW-0547">Nucleotide-binding</keyword>
<comment type="subcellular location">
    <subcellularLocation>
        <location evidence="5 7">Cytoplasm</location>
    </subcellularLocation>
</comment>
<comment type="similarity">
    <text evidence="5 6">Belongs to the adenylate kinase family.</text>
</comment>
<comment type="domain">
    <text evidence="5">Consists of three domains, a large central CORE domain and two small peripheral domains, NMPbind and LID, which undergo movements during catalysis. The LID domain closes over the site of phosphoryl transfer upon ATP binding. Assembling and dissambling the active center during each catalytic cycle provides an effective means to prevent ATP hydrolysis.</text>
</comment>
<dbReference type="CDD" id="cd01428">
    <property type="entry name" value="ADK"/>
    <property type="match status" value="1"/>
</dbReference>
<feature type="binding site" evidence="5">
    <location>
        <position position="191"/>
    </location>
    <ligand>
        <name>ATP</name>
        <dbReference type="ChEBI" id="CHEBI:30616"/>
    </ligand>
</feature>
<dbReference type="InterPro" id="IPR027417">
    <property type="entry name" value="P-loop_NTPase"/>
</dbReference>
<dbReference type="PANTHER" id="PTHR23359">
    <property type="entry name" value="NUCLEOTIDE KINASE"/>
    <property type="match status" value="1"/>
</dbReference>
<dbReference type="InterPro" id="IPR036193">
    <property type="entry name" value="ADK_active_lid_dom_sf"/>
</dbReference>
<protein>
    <recommendedName>
        <fullName evidence="5 7">Adenylate kinase</fullName>
        <shortName evidence="5">AK</shortName>
        <ecNumber evidence="5 7">2.7.4.3</ecNumber>
    </recommendedName>
    <alternativeName>
        <fullName evidence="5">ATP-AMP transphosphorylase</fullName>
    </alternativeName>
    <alternativeName>
        <fullName evidence="5">ATP:AMP phosphotransferase</fullName>
    </alternativeName>
    <alternativeName>
        <fullName evidence="5">Adenylate monophosphate kinase</fullName>
    </alternativeName>
</protein>
<feature type="binding site" evidence="5">
    <location>
        <position position="152"/>
    </location>
    <ligand>
        <name>AMP</name>
        <dbReference type="ChEBI" id="CHEBI:456215"/>
    </ligand>
</feature>
<dbReference type="SUPFAM" id="SSF57774">
    <property type="entry name" value="Microbial and mitochondrial ADK, insert 'zinc finger' domain"/>
    <property type="match status" value="1"/>
</dbReference>